<proteinExistence type="predicted"/>
<evidence type="ECO:0000313" key="1">
    <source>
        <dbReference type="EMBL" id="MEL1265583.1"/>
    </source>
</evidence>
<evidence type="ECO:0000313" key="2">
    <source>
        <dbReference type="Proteomes" id="UP001459204"/>
    </source>
</evidence>
<gene>
    <name evidence="1" type="ORF">AAD027_14575</name>
</gene>
<protein>
    <submittedName>
        <fullName evidence="1">Uncharacterized protein</fullName>
    </submittedName>
</protein>
<accession>A0ABU9J2Y5</accession>
<keyword evidence="2" id="KW-1185">Reference proteome</keyword>
<dbReference type="Proteomes" id="UP001459204">
    <property type="component" value="Unassembled WGS sequence"/>
</dbReference>
<sequence>MFLFKTSGATLASVVKNQKHAFRGQPRDWHMGEIVLVSKNRADCDKNERQIQYVMVLDSIRHIQPGESERYWPGTEGRWRYLVQCRDTQRVNRPFNLQEALGISAKEYSAVMTFKRLNPEHEVQLRTFLKHREPELLP</sequence>
<reference evidence="1 2" key="1">
    <citation type="submission" date="2024-04" db="EMBL/GenBank/DDBJ databases">
        <title>Draft genome sequence of Pseudoxanthomonas putridarboris WD12.</title>
        <authorList>
            <person name="Oh J."/>
        </authorList>
    </citation>
    <scope>NUCLEOTIDE SEQUENCE [LARGE SCALE GENOMIC DNA]</scope>
    <source>
        <strain evidence="1 2">WD12</strain>
    </source>
</reference>
<name>A0ABU9J2Y5_9GAMM</name>
<organism evidence="1 2">
    <name type="scientific">Pseudoxanthomonas putridarboris</name>
    <dbReference type="NCBI Taxonomy" id="752605"/>
    <lineage>
        <taxon>Bacteria</taxon>
        <taxon>Pseudomonadati</taxon>
        <taxon>Pseudomonadota</taxon>
        <taxon>Gammaproteobacteria</taxon>
        <taxon>Lysobacterales</taxon>
        <taxon>Lysobacteraceae</taxon>
        <taxon>Pseudoxanthomonas</taxon>
    </lineage>
</organism>
<comment type="caution">
    <text evidence="1">The sequence shown here is derived from an EMBL/GenBank/DDBJ whole genome shotgun (WGS) entry which is preliminary data.</text>
</comment>
<dbReference type="RefSeq" id="WP_341726754.1">
    <property type="nucleotide sequence ID" value="NZ_JBBWWT010000007.1"/>
</dbReference>
<dbReference type="EMBL" id="JBBWWT010000007">
    <property type="protein sequence ID" value="MEL1265583.1"/>
    <property type="molecule type" value="Genomic_DNA"/>
</dbReference>